<name>A0AAV7XA85_9NEOP</name>
<dbReference type="PANTHER" id="PTHR22722:SF14">
    <property type="entry name" value="MEGALIN, ISOFORM A"/>
    <property type="match status" value="1"/>
</dbReference>
<dbReference type="InterPro" id="IPR051221">
    <property type="entry name" value="LDLR-related"/>
</dbReference>
<keyword evidence="3" id="KW-0812">Transmembrane</keyword>
<proteinExistence type="inferred from homology"/>
<feature type="region of interest" description="Disordered" evidence="10">
    <location>
        <begin position="322"/>
        <end position="373"/>
    </location>
</feature>
<keyword evidence="5" id="KW-1133">Transmembrane helix</keyword>
<feature type="disulfide bond" evidence="9">
    <location>
        <begin position="195"/>
        <end position="210"/>
    </location>
</feature>
<feature type="disulfide bond" evidence="9">
    <location>
        <begin position="34"/>
        <end position="52"/>
    </location>
</feature>
<keyword evidence="11" id="KW-0732">Signal</keyword>
<dbReference type="PROSITE" id="PS50068">
    <property type="entry name" value="LDLRA_2"/>
    <property type="match status" value="5"/>
</dbReference>
<evidence type="ECO:0000313" key="13">
    <source>
        <dbReference type="Proteomes" id="UP001075354"/>
    </source>
</evidence>
<sequence length="373" mass="39480">MALWLSAAVLAGVAGSVLRDIDPLASCPSSNLVCDGGRCVHYTYQCDGDLDCVDGADERGCPERCAAGYFRCDRTRCIVEAFRCDGDADCTDGADERGCSACNDGGFHCDGSRCIDSDRLCDGRQDCDDGADERSCSQCPEERFQCDGQRCLPAEERCDGVPQCRDAADEANCTECSDTARMCAPGRCVPSQTSCDAKPDCINDADHPACLVAAGLDEDDPGNGGAQDADGGVPSTGPGVYRDRRSQQSQSRGPDPGAATSAYKWPPPAGAFFLINFTALSSSGPRSWRSCDARGDAEPQHCGLFPHTAVAALSLSLSHSSGCSIRERQRGPRRQGSVRSGCTAEPSSHADRADRADGLTDWTGLDHDNPSRY</sequence>
<feature type="signal peptide" evidence="11">
    <location>
        <begin position="1"/>
        <end position="19"/>
    </location>
</feature>
<keyword evidence="7 9" id="KW-1015">Disulfide bond</keyword>
<evidence type="ECO:0000256" key="9">
    <source>
        <dbReference type="PROSITE-ProRule" id="PRU00124"/>
    </source>
</evidence>
<feature type="disulfide bond" evidence="9">
    <location>
        <begin position="72"/>
        <end position="90"/>
    </location>
</feature>
<feature type="disulfide bond" evidence="9">
    <location>
        <begin position="46"/>
        <end position="61"/>
    </location>
</feature>
<feature type="disulfide bond" evidence="9">
    <location>
        <begin position="158"/>
        <end position="173"/>
    </location>
</feature>
<evidence type="ECO:0000256" key="7">
    <source>
        <dbReference type="ARBA" id="ARBA00023157"/>
    </source>
</evidence>
<dbReference type="InterPro" id="IPR036055">
    <property type="entry name" value="LDL_receptor-like_sf"/>
</dbReference>
<dbReference type="AlphaFoldDB" id="A0AAV7XA85"/>
<dbReference type="GO" id="GO:0043235">
    <property type="term" value="C:receptor complex"/>
    <property type="evidence" value="ECO:0007669"/>
    <property type="project" value="TreeGrafter"/>
</dbReference>
<accession>A0AAV7XA85</accession>
<keyword evidence="8" id="KW-0325">Glycoprotein</keyword>
<keyword evidence="4" id="KW-0677">Repeat</keyword>
<feature type="compositionally biased region" description="Basic and acidic residues" evidence="10">
    <location>
        <begin position="348"/>
        <end position="373"/>
    </location>
</feature>
<feature type="disulfide bond" evidence="9">
    <location>
        <begin position="121"/>
        <end position="136"/>
    </location>
</feature>
<evidence type="ECO:0000256" key="1">
    <source>
        <dbReference type="ARBA" id="ARBA00004167"/>
    </source>
</evidence>
<dbReference type="GO" id="GO:0042562">
    <property type="term" value="F:hormone binding"/>
    <property type="evidence" value="ECO:0007669"/>
    <property type="project" value="TreeGrafter"/>
</dbReference>
<comment type="caution">
    <text evidence="12">The sequence shown here is derived from an EMBL/GenBank/DDBJ whole genome shotgun (WGS) entry which is preliminary data.</text>
</comment>
<evidence type="ECO:0000256" key="8">
    <source>
        <dbReference type="ARBA" id="ARBA00023180"/>
    </source>
</evidence>
<feature type="disulfide bond" evidence="9">
    <location>
        <begin position="27"/>
        <end position="39"/>
    </location>
</feature>
<feature type="disulfide bond" evidence="9">
    <location>
        <begin position="139"/>
        <end position="151"/>
    </location>
</feature>
<feature type="disulfide bond" evidence="9">
    <location>
        <begin position="183"/>
        <end position="201"/>
    </location>
</feature>
<organism evidence="12 13">
    <name type="scientific">Megalurothrips usitatus</name>
    <name type="common">bean blossom thrips</name>
    <dbReference type="NCBI Taxonomy" id="439358"/>
    <lineage>
        <taxon>Eukaryota</taxon>
        <taxon>Metazoa</taxon>
        <taxon>Ecdysozoa</taxon>
        <taxon>Arthropoda</taxon>
        <taxon>Hexapoda</taxon>
        <taxon>Insecta</taxon>
        <taxon>Pterygota</taxon>
        <taxon>Neoptera</taxon>
        <taxon>Paraneoptera</taxon>
        <taxon>Thysanoptera</taxon>
        <taxon>Terebrantia</taxon>
        <taxon>Thripoidea</taxon>
        <taxon>Thripidae</taxon>
        <taxon>Megalurothrips</taxon>
    </lineage>
</organism>
<dbReference type="Pfam" id="PF00057">
    <property type="entry name" value="Ldl_recept_a"/>
    <property type="match status" value="4"/>
</dbReference>
<protein>
    <submittedName>
        <fullName evidence="12">Uncharacterized protein</fullName>
    </submittedName>
</protein>
<feature type="disulfide bond" evidence="9">
    <location>
        <begin position="109"/>
        <end position="127"/>
    </location>
</feature>
<feature type="region of interest" description="Disordered" evidence="10">
    <location>
        <begin position="214"/>
        <end position="263"/>
    </location>
</feature>
<evidence type="ECO:0000256" key="6">
    <source>
        <dbReference type="ARBA" id="ARBA00023136"/>
    </source>
</evidence>
<dbReference type="CDD" id="cd00112">
    <property type="entry name" value="LDLa"/>
    <property type="match status" value="4"/>
</dbReference>
<evidence type="ECO:0000256" key="11">
    <source>
        <dbReference type="SAM" id="SignalP"/>
    </source>
</evidence>
<dbReference type="PRINTS" id="PR00261">
    <property type="entry name" value="LDLRECEPTOR"/>
</dbReference>
<dbReference type="GO" id="GO:0006898">
    <property type="term" value="P:receptor-mediated endocytosis"/>
    <property type="evidence" value="ECO:0007669"/>
    <property type="project" value="TreeGrafter"/>
</dbReference>
<dbReference type="FunFam" id="4.10.400.10:FF:000024">
    <property type="entry name" value="Low-density lipoprotein RecePtor related"/>
    <property type="match status" value="1"/>
</dbReference>
<keyword evidence="13" id="KW-1185">Reference proteome</keyword>
<evidence type="ECO:0000256" key="3">
    <source>
        <dbReference type="ARBA" id="ARBA00022692"/>
    </source>
</evidence>
<comment type="subcellular location">
    <subcellularLocation>
        <location evidence="1">Membrane</location>
        <topology evidence="1">Single-pass membrane protein</topology>
    </subcellularLocation>
</comment>
<dbReference type="EMBL" id="JAPTSV010000011">
    <property type="protein sequence ID" value="KAJ1522921.1"/>
    <property type="molecule type" value="Genomic_DNA"/>
</dbReference>
<feature type="disulfide bond" evidence="9">
    <location>
        <begin position="146"/>
        <end position="164"/>
    </location>
</feature>
<dbReference type="PANTHER" id="PTHR22722">
    <property type="entry name" value="LOW-DENSITY LIPOPROTEIN RECEPTOR-RELATED PROTEIN 2-RELATED"/>
    <property type="match status" value="1"/>
</dbReference>
<comment type="similarity">
    <text evidence="2">Belongs to the LDLR family.</text>
</comment>
<dbReference type="SUPFAM" id="SSF57424">
    <property type="entry name" value="LDL receptor-like module"/>
    <property type="match status" value="5"/>
</dbReference>
<dbReference type="Proteomes" id="UP001075354">
    <property type="component" value="Chromosome 11"/>
</dbReference>
<reference evidence="12" key="1">
    <citation type="submission" date="2022-12" db="EMBL/GenBank/DDBJ databases">
        <title>Chromosome-level genome assembly of the bean flower thrips Megalurothrips usitatus.</title>
        <authorList>
            <person name="Ma L."/>
            <person name="Liu Q."/>
            <person name="Li H."/>
            <person name="Cai W."/>
        </authorList>
    </citation>
    <scope>NUCLEOTIDE SEQUENCE</scope>
    <source>
        <strain evidence="12">Cailab_2022a</strain>
    </source>
</reference>
<evidence type="ECO:0000256" key="5">
    <source>
        <dbReference type="ARBA" id="ARBA00022989"/>
    </source>
</evidence>
<dbReference type="GO" id="GO:0016324">
    <property type="term" value="C:apical plasma membrane"/>
    <property type="evidence" value="ECO:0007669"/>
    <property type="project" value="TreeGrafter"/>
</dbReference>
<feature type="disulfide bond" evidence="9">
    <location>
        <begin position="65"/>
        <end position="77"/>
    </location>
</feature>
<feature type="chain" id="PRO_5043316841" evidence="11">
    <location>
        <begin position="20"/>
        <end position="373"/>
    </location>
</feature>
<dbReference type="SMART" id="SM00192">
    <property type="entry name" value="LDLa"/>
    <property type="match status" value="5"/>
</dbReference>
<evidence type="ECO:0000256" key="2">
    <source>
        <dbReference type="ARBA" id="ARBA00009939"/>
    </source>
</evidence>
<evidence type="ECO:0000313" key="12">
    <source>
        <dbReference type="EMBL" id="KAJ1522921.1"/>
    </source>
</evidence>
<evidence type="ECO:0000256" key="4">
    <source>
        <dbReference type="ARBA" id="ARBA00022737"/>
    </source>
</evidence>
<feature type="disulfide bond" evidence="9">
    <location>
        <begin position="102"/>
        <end position="114"/>
    </location>
</feature>
<gene>
    <name evidence="12" type="ORF">ONE63_002060</name>
</gene>
<dbReference type="InterPro" id="IPR002172">
    <property type="entry name" value="LDrepeatLR_classA_rpt"/>
</dbReference>
<keyword evidence="6" id="KW-0472">Membrane</keyword>
<dbReference type="Gene3D" id="4.10.400.10">
    <property type="entry name" value="Low-density Lipoprotein Receptor"/>
    <property type="match status" value="4"/>
</dbReference>
<feature type="disulfide bond" evidence="9">
    <location>
        <begin position="176"/>
        <end position="188"/>
    </location>
</feature>
<feature type="disulfide bond" evidence="9">
    <location>
        <begin position="84"/>
        <end position="99"/>
    </location>
</feature>
<evidence type="ECO:0000256" key="10">
    <source>
        <dbReference type="SAM" id="MobiDB-lite"/>
    </source>
</evidence>